<gene>
    <name evidence="2" type="ORF">A7985_11470</name>
</gene>
<name>A0A1C0TQL0_9GAMM</name>
<proteinExistence type="predicted"/>
<sequence length="147" mass="16428">MNINNLNTGYSGYNPLLKSNEEDIEKSKKELASKTEKVSSEPEVAKTEQKTTDKKEDNKSEEAVSKDKKVSNILSLQQKIKALQLEQKKDGVDKSAELTTLQQNLEKELSEIQSLIRSQASTYVSGLFSNAPNSSSTHRGMFFNNRA</sequence>
<feature type="region of interest" description="Disordered" evidence="1">
    <location>
        <begin position="24"/>
        <end position="68"/>
    </location>
</feature>
<reference evidence="3" key="1">
    <citation type="submission" date="2016-07" db="EMBL/GenBank/DDBJ databases">
        <authorList>
            <person name="Florea S."/>
            <person name="Webb J.S."/>
            <person name="Jaromczyk J."/>
            <person name="Schardl C.L."/>
        </authorList>
    </citation>
    <scope>NUCLEOTIDE SEQUENCE [LARGE SCALE GENOMIC DNA]</scope>
    <source>
        <strain evidence="3">IPB1</strain>
    </source>
</reference>
<dbReference type="Proteomes" id="UP000093366">
    <property type="component" value="Unassembled WGS sequence"/>
</dbReference>
<evidence type="ECO:0000256" key="1">
    <source>
        <dbReference type="SAM" id="MobiDB-lite"/>
    </source>
</evidence>
<protein>
    <submittedName>
        <fullName evidence="2">Uncharacterized protein</fullName>
    </submittedName>
</protein>
<organism evidence="2 3">
    <name type="scientific">Pseudoalteromonas luteoviolacea</name>
    <dbReference type="NCBI Taxonomy" id="43657"/>
    <lineage>
        <taxon>Bacteria</taxon>
        <taxon>Pseudomonadati</taxon>
        <taxon>Pseudomonadota</taxon>
        <taxon>Gammaproteobacteria</taxon>
        <taxon>Alteromonadales</taxon>
        <taxon>Pseudoalteromonadaceae</taxon>
        <taxon>Pseudoalteromonas</taxon>
    </lineage>
</organism>
<comment type="caution">
    <text evidence="2">The sequence shown here is derived from an EMBL/GenBank/DDBJ whole genome shotgun (WGS) entry which is preliminary data.</text>
</comment>
<dbReference type="RefSeq" id="WP_065790607.1">
    <property type="nucleotide sequence ID" value="NZ_MAUJ01000003.1"/>
</dbReference>
<dbReference type="OrthoDB" id="6316180at2"/>
<accession>A0A1C0TQL0</accession>
<dbReference type="EMBL" id="MAUJ01000003">
    <property type="protein sequence ID" value="OCQ21239.1"/>
    <property type="molecule type" value="Genomic_DNA"/>
</dbReference>
<evidence type="ECO:0000313" key="3">
    <source>
        <dbReference type="Proteomes" id="UP000093366"/>
    </source>
</evidence>
<evidence type="ECO:0000313" key="2">
    <source>
        <dbReference type="EMBL" id="OCQ21239.1"/>
    </source>
</evidence>
<dbReference type="AlphaFoldDB" id="A0A1C0TQL0"/>